<feature type="region of interest" description="Disordered" evidence="1">
    <location>
        <begin position="361"/>
        <end position="391"/>
    </location>
</feature>
<dbReference type="STRING" id="2025994.A0A2T3A6J5"/>
<evidence type="ECO:0000313" key="3">
    <source>
        <dbReference type="Proteomes" id="UP000241462"/>
    </source>
</evidence>
<accession>A0A2T3A6J5</accession>
<organism evidence="2 3">
    <name type="scientific">Coniella lustricola</name>
    <dbReference type="NCBI Taxonomy" id="2025994"/>
    <lineage>
        <taxon>Eukaryota</taxon>
        <taxon>Fungi</taxon>
        <taxon>Dikarya</taxon>
        <taxon>Ascomycota</taxon>
        <taxon>Pezizomycotina</taxon>
        <taxon>Sordariomycetes</taxon>
        <taxon>Sordariomycetidae</taxon>
        <taxon>Diaporthales</taxon>
        <taxon>Schizoparmaceae</taxon>
        <taxon>Coniella</taxon>
    </lineage>
</organism>
<feature type="compositionally biased region" description="Low complexity" evidence="1">
    <location>
        <begin position="289"/>
        <end position="298"/>
    </location>
</feature>
<dbReference type="AlphaFoldDB" id="A0A2T3A6J5"/>
<gene>
    <name evidence="2" type="ORF">BD289DRAFT_506445</name>
</gene>
<evidence type="ECO:0000313" key="2">
    <source>
        <dbReference type="EMBL" id="PSR83749.1"/>
    </source>
</evidence>
<proteinExistence type="predicted"/>
<dbReference type="InParanoid" id="A0A2T3A6J5"/>
<dbReference type="Proteomes" id="UP000241462">
    <property type="component" value="Unassembled WGS sequence"/>
</dbReference>
<dbReference type="OrthoDB" id="4776522at2759"/>
<reference evidence="2 3" key="1">
    <citation type="journal article" date="2018" name="Mycol. Prog.">
        <title>Coniella lustricola, a new species from submerged detritus.</title>
        <authorList>
            <person name="Raudabaugh D.B."/>
            <person name="Iturriaga T."/>
            <person name="Carver A."/>
            <person name="Mondo S."/>
            <person name="Pangilinan J."/>
            <person name="Lipzen A."/>
            <person name="He G."/>
            <person name="Amirebrahimi M."/>
            <person name="Grigoriev I.V."/>
            <person name="Miller A.N."/>
        </authorList>
    </citation>
    <scope>NUCLEOTIDE SEQUENCE [LARGE SCALE GENOMIC DNA]</scope>
    <source>
        <strain evidence="2 3">B22-T-1</strain>
    </source>
</reference>
<name>A0A2T3A6J5_9PEZI</name>
<sequence length="391" mass="42303">MHAQEVDRSRADHPMGHKCFSLAFTRMEHYDEIGYEFSRQLQPPLRGAAARQNKLSPLKEMTPEQLKTYTSSQLATILLQHEHAVDTALTDHHYPYSSGDDHFPPPHIAHPHVMSEAEECRMTLCPSCGRAGVCEDVSFVNIDGIVAGDIPPTVAVGWGFRPLGSRPVADVGVVRNLGLRDPVSGLLPGQPSVTTVPEEYQQSVARWDRESAFKGSTTPTEEVSAQAISFLRGLNAGTPHSSTDATTLASQGVDYFGYIHGGAPVSLDHTFKATTADFHSRGGSGGIQASATASTTETTRQKEELFQLYKYSRENTPVESSVGGIVASTTSSTTGSQSYKDDLFQLYGYSREHTPADEALVQQGHAHEAEGVGGQDFAGSEKGEHQTWSKA</sequence>
<dbReference type="EMBL" id="KZ678454">
    <property type="protein sequence ID" value="PSR83749.1"/>
    <property type="molecule type" value="Genomic_DNA"/>
</dbReference>
<keyword evidence="3" id="KW-1185">Reference proteome</keyword>
<feature type="compositionally biased region" description="Basic and acidic residues" evidence="1">
    <location>
        <begin position="379"/>
        <end position="391"/>
    </location>
</feature>
<protein>
    <submittedName>
        <fullName evidence="2">Uncharacterized protein</fullName>
    </submittedName>
</protein>
<feature type="region of interest" description="Disordered" evidence="1">
    <location>
        <begin position="279"/>
        <end position="299"/>
    </location>
</feature>
<evidence type="ECO:0000256" key="1">
    <source>
        <dbReference type="SAM" id="MobiDB-lite"/>
    </source>
</evidence>